<dbReference type="Gene3D" id="3.30.40.10">
    <property type="entry name" value="Zinc/RING finger domain, C3HC4 (zinc finger)"/>
    <property type="match status" value="1"/>
</dbReference>
<feature type="compositionally biased region" description="Low complexity" evidence="1">
    <location>
        <begin position="120"/>
        <end position="135"/>
    </location>
</feature>
<dbReference type="InterPro" id="IPR013083">
    <property type="entry name" value="Znf_RING/FYVE/PHD"/>
</dbReference>
<dbReference type="SUPFAM" id="SSF57850">
    <property type="entry name" value="RING/U-box"/>
    <property type="match status" value="1"/>
</dbReference>
<feature type="compositionally biased region" description="Basic and acidic residues" evidence="1">
    <location>
        <begin position="136"/>
        <end position="147"/>
    </location>
</feature>
<gene>
    <name evidence="3" type="primary">LOC102802220</name>
</gene>
<evidence type="ECO:0000313" key="3">
    <source>
        <dbReference type="RefSeq" id="XP_006814650.1"/>
    </source>
</evidence>
<name>A0ABM0M3Q9_SACKO</name>
<dbReference type="Proteomes" id="UP000694865">
    <property type="component" value="Unplaced"/>
</dbReference>
<feature type="compositionally biased region" description="Polar residues" evidence="1">
    <location>
        <begin position="51"/>
        <end position="84"/>
    </location>
</feature>
<dbReference type="GeneID" id="102802220"/>
<keyword evidence="2" id="KW-1185">Reference proteome</keyword>
<proteinExistence type="predicted"/>
<evidence type="ECO:0000256" key="1">
    <source>
        <dbReference type="SAM" id="MobiDB-lite"/>
    </source>
</evidence>
<organism evidence="2 3">
    <name type="scientific">Saccoglossus kowalevskii</name>
    <name type="common">Acorn worm</name>
    <dbReference type="NCBI Taxonomy" id="10224"/>
    <lineage>
        <taxon>Eukaryota</taxon>
        <taxon>Metazoa</taxon>
        <taxon>Hemichordata</taxon>
        <taxon>Enteropneusta</taxon>
        <taxon>Harrimaniidae</taxon>
        <taxon>Saccoglossus</taxon>
    </lineage>
</organism>
<feature type="non-terminal residue" evidence="3">
    <location>
        <position position="1"/>
    </location>
</feature>
<accession>A0ABM0M3Q9</accession>
<evidence type="ECO:0000313" key="2">
    <source>
        <dbReference type="Proteomes" id="UP000694865"/>
    </source>
</evidence>
<feature type="compositionally biased region" description="Acidic residues" evidence="1">
    <location>
        <begin position="34"/>
        <end position="50"/>
    </location>
</feature>
<feature type="region of interest" description="Disordered" evidence="1">
    <location>
        <begin position="30"/>
        <end position="147"/>
    </location>
</feature>
<reference evidence="3" key="1">
    <citation type="submission" date="2025-08" db="UniProtKB">
        <authorList>
            <consortium name="RefSeq"/>
        </authorList>
    </citation>
    <scope>IDENTIFICATION</scope>
    <source>
        <tissue evidence="3">Testes</tissue>
    </source>
</reference>
<sequence>HLILAAYHCKCVDPWLTGNKRTCPVCKRKVIPGEDGDSSDESDDDDDDINPNENTPLLVATISNMPGTRSGALGTTSVASQVHMSASSSYSTSGPDDSDDSYLSTDSEDQANPRAIILGSSPTSSSSNTSTQSSREQSESTRLDLVV</sequence>
<protein>
    <submittedName>
        <fullName evidence="3">E3 ubiquitin-protein ligase RNF13-like</fullName>
    </submittedName>
</protein>
<feature type="compositionally biased region" description="Low complexity" evidence="1">
    <location>
        <begin position="85"/>
        <end position="105"/>
    </location>
</feature>
<dbReference type="RefSeq" id="XP_006814650.1">
    <property type="nucleotide sequence ID" value="XM_006814587.1"/>
</dbReference>